<evidence type="ECO:0000256" key="4">
    <source>
        <dbReference type="ARBA" id="ARBA00022989"/>
    </source>
</evidence>
<keyword evidence="9" id="KW-1185">Reference proteome</keyword>
<name>A0A1Z5HVL4_9FIRM</name>
<sequence>MDHLFYEFLQSSHLSWFLYLVLLSGGIIAFFNPCMLGMVPLLIGHMGNRNYSSRWYSLALTTLFTLGFLVSLVFLVSIFTSFYQLAQRWASWWPNIMGTLYFVLFLHLWGYSPLRTAMRFLPTVVGFYQSPFTVPPSWSAFVLGLFFGLTPSPCTTPLALAVTTALIPAYGYLKGLSMILTYGFGHSLPLALIALVSLNLSPLRHLQRSSGFLKKATALFLLFLSIYFYFFM</sequence>
<dbReference type="GO" id="GO:0017004">
    <property type="term" value="P:cytochrome complex assembly"/>
    <property type="evidence" value="ECO:0007669"/>
    <property type="project" value="InterPro"/>
</dbReference>
<organism evidence="8 9">
    <name type="scientific">Calderihabitans maritimus</name>
    <dbReference type="NCBI Taxonomy" id="1246530"/>
    <lineage>
        <taxon>Bacteria</taxon>
        <taxon>Bacillati</taxon>
        <taxon>Bacillota</taxon>
        <taxon>Clostridia</taxon>
        <taxon>Neomoorellales</taxon>
        <taxon>Calderihabitantaceae</taxon>
        <taxon>Calderihabitans</taxon>
    </lineage>
</organism>
<evidence type="ECO:0000259" key="7">
    <source>
        <dbReference type="Pfam" id="PF02683"/>
    </source>
</evidence>
<gene>
    <name evidence="8" type="ORF">KKC1_24920</name>
</gene>
<evidence type="ECO:0000256" key="5">
    <source>
        <dbReference type="ARBA" id="ARBA00023136"/>
    </source>
</evidence>
<evidence type="ECO:0000256" key="6">
    <source>
        <dbReference type="SAM" id="Phobius"/>
    </source>
</evidence>
<dbReference type="Proteomes" id="UP000197032">
    <property type="component" value="Unassembled WGS sequence"/>
</dbReference>
<accession>A0A1Z5HVL4</accession>
<protein>
    <submittedName>
        <fullName evidence="8">Cytochrome c biogenesis protein transmembrane region</fullName>
    </submittedName>
</protein>
<keyword evidence="4 6" id="KW-1133">Transmembrane helix</keyword>
<feature type="transmembrane region" description="Helical" evidence="6">
    <location>
        <begin position="92"/>
        <end position="111"/>
    </location>
</feature>
<dbReference type="InterPro" id="IPR051790">
    <property type="entry name" value="Cytochrome_c-biogenesis_DsbD"/>
</dbReference>
<dbReference type="Pfam" id="PF02683">
    <property type="entry name" value="DsbD_TM"/>
    <property type="match status" value="1"/>
</dbReference>
<feature type="transmembrane region" description="Helical" evidence="6">
    <location>
        <begin position="179"/>
        <end position="200"/>
    </location>
</feature>
<dbReference type="OrthoDB" id="9809733at2"/>
<dbReference type="PANTHER" id="PTHR31272">
    <property type="entry name" value="CYTOCHROME C-TYPE BIOGENESIS PROTEIN HI_1454-RELATED"/>
    <property type="match status" value="1"/>
</dbReference>
<dbReference type="GO" id="GO:0016020">
    <property type="term" value="C:membrane"/>
    <property type="evidence" value="ECO:0007669"/>
    <property type="project" value="UniProtKB-SubCell"/>
</dbReference>
<comment type="caution">
    <text evidence="8">The sequence shown here is derived from an EMBL/GenBank/DDBJ whole genome shotgun (WGS) entry which is preliminary data.</text>
</comment>
<evidence type="ECO:0000256" key="2">
    <source>
        <dbReference type="ARBA" id="ARBA00006143"/>
    </source>
</evidence>
<comment type="similarity">
    <text evidence="2">Belongs to the DsbD family.</text>
</comment>
<feature type="transmembrane region" description="Helical" evidence="6">
    <location>
        <begin position="212"/>
        <end position="230"/>
    </location>
</feature>
<dbReference type="RefSeq" id="WP_088554511.1">
    <property type="nucleotide sequence ID" value="NZ_BDGJ01000126.1"/>
</dbReference>
<dbReference type="InterPro" id="IPR003834">
    <property type="entry name" value="Cyt_c_assmbl_TM_dom"/>
</dbReference>
<dbReference type="AlphaFoldDB" id="A0A1Z5HVL4"/>
<feature type="transmembrane region" description="Helical" evidence="6">
    <location>
        <begin position="140"/>
        <end position="167"/>
    </location>
</feature>
<feature type="transmembrane region" description="Helical" evidence="6">
    <location>
        <begin position="16"/>
        <end position="43"/>
    </location>
</feature>
<evidence type="ECO:0000313" key="9">
    <source>
        <dbReference type="Proteomes" id="UP000197032"/>
    </source>
</evidence>
<evidence type="ECO:0000256" key="3">
    <source>
        <dbReference type="ARBA" id="ARBA00022692"/>
    </source>
</evidence>
<comment type="subcellular location">
    <subcellularLocation>
        <location evidence="1">Membrane</location>
        <topology evidence="1">Multi-pass membrane protein</topology>
    </subcellularLocation>
</comment>
<dbReference type="PANTHER" id="PTHR31272:SF6">
    <property type="entry name" value="CYTOCHROME C-TYPE BIOGENESIS CCDA-LIKE CHLOROPLASTIC PROTEIN"/>
    <property type="match status" value="1"/>
</dbReference>
<evidence type="ECO:0000256" key="1">
    <source>
        <dbReference type="ARBA" id="ARBA00004141"/>
    </source>
</evidence>
<feature type="transmembrane region" description="Helical" evidence="6">
    <location>
        <begin position="55"/>
        <end position="80"/>
    </location>
</feature>
<proteinExistence type="inferred from homology"/>
<keyword evidence="3 6" id="KW-0812">Transmembrane</keyword>
<evidence type="ECO:0000313" key="8">
    <source>
        <dbReference type="EMBL" id="GAW93355.1"/>
    </source>
</evidence>
<keyword evidence="5 6" id="KW-0472">Membrane</keyword>
<reference evidence="9" key="1">
    <citation type="journal article" date="2017" name="Appl. Environ. Microbiol.">
        <title>Genomic analysis of Calderihabitans maritimus KKC1, a thermophilic hydrogenogenic carboxydotrophic bacterium isolated from marine sediment.</title>
        <authorList>
            <person name="Omae K."/>
            <person name="Yoneda Y."/>
            <person name="Fukuyama Y."/>
            <person name="Yoshida T."/>
            <person name="Sako Y."/>
        </authorList>
    </citation>
    <scope>NUCLEOTIDE SEQUENCE [LARGE SCALE GENOMIC DNA]</scope>
    <source>
        <strain evidence="9">KKC1</strain>
    </source>
</reference>
<dbReference type="EMBL" id="BDGJ01000126">
    <property type="protein sequence ID" value="GAW93355.1"/>
    <property type="molecule type" value="Genomic_DNA"/>
</dbReference>
<feature type="domain" description="Cytochrome C biogenesis protein transmembrane" evidence="7">
    <location>
        <begin position="16"/>
        <end position="220"/>
    </location>
</feature>